<reference evidence="12 13" key="1">
    <citation type="submission" date="2020-12" db="EMBL/GenBank/DDBJ databases">
        <authorList>
            <person name="Lu T."/>
            <person name="Wang Q."/>
            <person name="Han X."/>
        </authorList>
    </citation>
    <scope>NUCLEOTIDE SEQUENCE [LARGE SCALE GENOMIC DNA]</scope>
    <source>
        <strain evidence="12 13">WQ 585</strain>
    </source>
</reference>
<evidence type="ECO:0000256" key="3">
    <source>
        <dbReference type="ARBA" id="ARBA00012621"/>
    </source>
</evidence>
<dbReference type="Gene3D" id="3.40.50.11720">
    <property type="entry name" value="3-Deoxy-D-manno-octulosonic-acid transferase, N-terminal domain"/>
    <property type="match status" value="1"/>
</dbReference>
<keyword evidence="5" id="KW-0997">Cell inner membrane</keyword>
<dbReference type="SUPFAM" id="SSF53756">
    <property type="entry name" value="UDP-Glycosyltransferase/glycogen phosphorylase"/>
    <property type="match status" value="1"/>
</dbReference>
<comment type="subcellular location">
    <subcellularLocation>
        <location evidence="1">Cell envelope</location>
    </subcellularLocation>
    <subcellularLocation>
        <location evidence="9">Cell membrane</location>
    </subcellularLocation>
</comment>
<evidence type="ECO:0000256" key="9">
    <source>
        <dbReference type="RuleBase" id="RU365103"/>
    </source>
</evidence>
<dbReference type="Gene3D" id="3.40.50.2000">
    <property type="entry name" value="Glycogen Phosphorylase B"/>
    <property type="match status" value="1"/>
</dbReference>
<protein>
    <recommendedName>
        <fullName evidence="4 9">3-deoxy-D-manno-octulosonic acid transferase</fullName>
        <shortName evidence="9">Kdo transferase</shortName>
        <ecNumber evidence="3 9">2.4.99.12</ecNumber>
    </recommendedName>
    <alternativeName>
        <fullName evidence="7 9">Lipid IV(A) 3-deoxy-D-manno-octulosonic acid transferase</fullName>
    </alternativeName>
</protein>
<dbReference type="EC" id="2.4.99.12" evidence="3 9"/>
<dbReference type="InterPro" id="IPR007507">
    <property type="entry name" value="Glycos_transf_N"/>
</dbReference>
<comment type="similarity">
    <text evidence="9">Belongs to the glycosyltransferase group 1 family.</text>
</comment>
<accession>A0ABS1EFV9</accession>
<comment type="caution">
    <text evidence="12">The sequence shown here is derived from an EMBL/GenBank/DDBJ whole genome shotgun (WGS) entry which is preliminary data.</text>
</comment>
<gene>
    <name evidence="12" type="ORF">JHL22_08810</name>
</gene>
<evidence type="ECO:0000256" key="2">
    <source>
        <dbReference type="ARBA" id="ARBA00004713"/>
    </source>
</evidence>
<evidence type="ECO:0000256" key="5">
    <source>
        <dbReference type="ARBA" id="ARBA00022519"/>
    </source>
</evidence>
<dbReference type="InterPro" id="IPR039901">
    <property type="entry name" value="Kdotransferase"/>
</dbReference>
<keyword evidence="9" id="KW-1003">Cell membrane</keyword>
<organism evidence="12 13">
    <name type="scientific">Advenella mandrilli</name>
    <dbReference type="NCBI Taxonomy" id="2800330"/>
    <lineage>
        <taxon>Bacteria</taxon>
        <taxon>Pseudomonadati</taxon>
        <taxon>Pseudomonadota</taxon>
        <taxon>Betaproteobacteria</taxon>
        <taxon>Burkholderiales</taxon>
        <taxon>Alcaligenaceae</taxon>
    </lineage>
</organism>
<evidence type="ECO:0000256" key="8">
    <source>
        <dbReference type="ARBA" id="ARBA00049183"/>
    </source>
</evidence>
<dbReference type="Proteomes" id="UP000635316">
    <property type="component" value="Unassembled WGS sequence"/>
</dbReference>
<dbReference type="PANTHER" id="PTHR42755">
    <property type="entry name" value="3-DEOXY-MANNO-OCTULOSONATE CYTIDYLYLTRANSFERASE"/>
    <property type="match status" value="1"/>
</dbReference>
<comment type="function">
    <text evidence="9">Involved in lipopolysaccharide (LPS) biosynthesis. Catalyzes the transfer of 3-deoxy-D-manno-octulosonate (Kdo) residue(s) from CMP-Kdo to lipid IV(A), the tetraacyldisaccharide-1,4'-bisphosphate precursor of lipid A.</text>
</comment>
<evidence type="ECO:0000259" key="11">
    <source>
        <dbReference type="Pfam" id="PF04413"/>
    </source>
</evidence>
<feature type="domain" description="3-deoxy-D-manno-octulosonic-acid transferase N-terminal" evidence="11">
    <location>
        <begin position="37"/>
        <end position="232"/>
    </location>
</feature>
<dbReference type="Pfam" id="PF00534">
    <property type="entry name" value="Glycos_transf_1"/>
    <property type="match status" value="1"/>
</dbReference>
<dbReference type="EMBL" id="JAENGP010000009">
    <property type="protein sequence ID" value="MBK1781317.1"/>
    <property type="molecule type" value="Genomic_DNA"/>
</dbReference>
<dbReference type="RefSeq" id="WP_200236097.1">
    <property type="nucleotide sequence ID" value="NZ_JAENGP010000009.1"/>
</dbReference>
<name>A0ABS1EFV9_9BURK</name>
<evidence type="ECO:0000256" key="7">
    <source>
        <dbReference type="ARBA" id="ARBA00031445"/>
    </source>
</evidence>
<feature type="domain" description="Glycosyl transferase family 1" evidence="10">
    <location>
        <begin position="343"/>
        <end position="434"/>
    </location>
</feature>
<evidence type="ECO:0000313" key="13">
    <source>
        <dbReference type="Proteomes" id="UP000635316"/>
    </source>
</evidence>
<evidence type="ECO:0000313" key="12">
    <source>
        <dbReference type="EMBL" id="MBK1781317.1"/>
    </source>
</evidence>
<dbReference type="GO" id="GO:0016740">
    <property type="term" value="F:transferase activity"/>
    <property type="evidence" value="ECO:0007669"/>
    <property type="project" value="UniProtKB-KW"/>
</dbReference>
<evidence type="ECO:0000256" key="1">
    <source>
        <dbReference type="ARBA" id="ARBA00004196"/>
    </source>
</evidence>
<sequence>MNRFFYTSTLRLITPIALWLLERRARKAGGRWDIRSDERFGRYPHPAPAGSNIAPGDDEGYAETIFTFRRPVWVHAVSLGETRAAHPLIQALLDQGYPVLLTHMTATGRAQGARMFAEAIGQGMLCQAWVPYDFPEAVSGFIDHWKPRCGILIEREIWPNMVAEANRQKMPLIVASARFSESAYKQAHWLGSVMRNALGGLNLVLTQSRADSARLDALGVKRMQVVGNLKFDLNISYNQVHTGKVVRQVINRQVVAIASTRDGEEEYFLKAIKALVKNRERQVQNQENMAPLPLFMIIPRHPQRFREVETLIQQSGLNYQCRSQNPVNSDLKTIDILLCDSVGDMFFYYAMSDLAIIAGSFGEYGGQNHIEACAVGVPVIVGPHTENFQQSVEDALSEGAARRTQNEEEAIKLALKILNNEEQRLGMSKAAKQWLSLHEGATDRIMSALKPYLR</sequence>
<proteinExistence type="inferred from homology"/>
<comment type="catalytic activity">
    <reaction evidence="8 9">
        <text>lipid IVA (E. coli) + CMP-3-deoxy-beta-D-manno-octulosonate = alpha-Kdo-(2-&gt;6)-lipid IVA (E. coli) + CMP + H(+)</text>
        <dbReference type="Rhea" id="RHEA:28066"/>
        <dbReference type="ChEBI" id="CHEBI:15378"/>
        <dbReference type="ChEBI" id="CHEBI:58603"/>
        <dbReference type="ChEBI" id="CHEBI:60364"/>
        <dbReference type="ChEBI" id="CHEBI:60377"/>
        <dbReference type="ChEBI" id="CHEBI:85987"/>
        <dbReference type="EC" id="2.4.99.12"/>
    </reaction>
</comment>
<keyword evidence="6 9" id="KW-0808">Transferase</keyword>
<evidence type="ECO:0000256" key="4">
    <source>
        <dbReference type="ARBA" id="ARBA00019077"/>
    </source>
</evidence>
<dbReference type="Pfam" id="PF04413">
    <property type="entry name" value="Glycos_transf_N"/>
    <property type="match status" value="1"/>
</dbReference>
<comment type="pathway">
    <text evidence="2 9">Bacterial outer membrane biogenesis; LPS core biosynthesis.</text>
</comment>
<evidence type="ECO:0000259" key="10">
    <source>
        <dbReference type="Pfam" id="PF00534"/>
    </source>
</evidence>
<evidence type="ECO:0000256" key="6">
    <source>
        <dbReference type="ARBA" id="ARBA00022679"/>
    </source>
</evidence>
<dbReference type="InterPro" id="IPR001296">
    <property type="entry name" value="Glyco_trans_1"/>
</dbReference>
<keyword evidence="9" id="KW-0448">Lipopolysaccharide biosynthesis</keyword>
<keyword evidence="5" id="KW-0472">Membrane</keyword>
<keyword evidence="13" id="KW-1185">Reference proteome</keyword>
<dbReference type="InterPro" id="IPR038107">
    <property type="entry name" value="Glycos_transf_N_sf"/>
</dbReference>
<dbReference type="PANTHER" id="PTHR42755:SF1">
    <property type="entry name" value="3-DEOXY-D-MANNO-OCTULOSONIC ACID TRANSFERASE, MITOCHONDRIAL-RELATED"/>
    <property type="match status" value="1"/>
</dbReference>